<feature type="transmembrane region" description="Helical" evidence="6">
    <location>
        <begin position="620"/>
        <end position="639"/>
    </location>
</feature>
<keyword evidence="9" id="KW-1185">Reference proteome</keyword>
<dbReference type="Pfam" id="PF12698">
    <property type="entry name" value="ABC2_membrane_3"/>
    <property type="match status" value="2"/>
</dbReference>
<comment type="subcellular location">
    <subcellularLocation>
        <location evidence="1">Membrane</location>
        <topology evidence="1">Multi-pass membrane protein</topology>
    </subcellularLocation>
</comment>
<dbReference type="InterPro" id="IPR013525">
    <property type="entry name" value="ABC2_TM"/>
</dbReference>
<dbReference type="EMBL" id="CP022753">
    <property type="protein sequence ID" value="ASU85377.1"/>
    <property type="molecule type" value="Genomic_DNA"/>
</dbReference>
<dbReference type="Proteomes" id="UP000215005">
    <property type="component" value="Chromosome"/>
</dbReference>
<dbReference type="OrthoDB" id="9811483at2"/>
<feature type="domain" description="ABC-2 type transporter transmembrane" evidence="7">
    <location>
        <begin position="501"/>
        <end position="694"/>
    </location>
</feature>
<dbReference type="Gene3D" id="3.40.1710.10">
    <property type="entry name" value="abc type-2 transporter like domain"/>
    <property type="match status" value="1"/>
</dbReference>
<reference evidence="8 9" key="1">
    <citation type="submission" date="2017-08" db="EMBL/GenBank/DDBJ databases">
        <title>The complete genome sequence of Nocardiopsis gilva YIM 90087.</title>
        <authorList>
            <person name="Yin M."/>
            <person name="Tang S."/>
        </authorList>
    </citation>
    <scope>NUCLEOTIDE SEQUENCE [LARGE SCALE GENOMIC DNA]</scope>
    <source>
        <strain evidence="8 9">YIM 90087</strain>
    </source>
</reference>
<dbReference type="AlphaFoldDB" id="A0A223SB49"/>
<feature type="transmembrane region" description="Helical" evidence="6">
    <location>
        <begin position="29"/>
        <end position="51"/>
    </location>
</feature>
<dbReference type="InterPro" id="IPR017501">
    <property type="entry name" value="Phage_infect_YhgE_C"/>
</dbReference>
<dbReference type="GO" id="GO:0140359">
    <property type="term" value="F:ABC-type transporter activity"/>
    <property type="evidence" value="ECO:0007669"/>
    <property type="project" value="InterPro"/>
</dbReference>
<feature type="transmembrane region" description="Helical" evidence="6">
    <location>
        <begin position="553"/>
        <end position="575"/>
    </location>
</feature>
<dbReference type="NCBIfam" id="TIGR03061">
    <property type="entry name" value="pip_yhgE_Nterm"/>
    <property type="match status" value="1"/>
</dbReference>
<dbReference type="RefSeq" id="WP_094932711.1">
    <property type="nucleotide sequence ID" value="NZ_CP022753.1"/>
</dbReference>
<evidence type="ECO:0000256" key="2">
    <source>
        <dbReference type="ARBA" id="ARBA00022692"/>
    </source>
</evidence>
<dbReference type="PANTHER" id="PTHR43077">
    <property type="entry name" value="TRANSPORT PERMEASE YVFS-RELATED"/>
    <property type="match status" value="1"/>
</dbReference>
<feature type="region of interest" description="Disordered" evidence="5">
    <location>
        <begin position="468"/>
        <end position="499"/>
    </location>
</feature>
<keyword evidence="4 6" id="KW-0472">Membrane</keyword>
<protein>
    <recommendedName>
        <fullName evidence="7">ABC-2 type transporter transmembrane domain-containing protein</fullName>
    </recommendedName>
</protein>
<evidence type="ECO:0000256" key="3">
    <source>
        <dbReference type="ARBA" id="ARBA00022989"/>
    </source>
</evidence>
<dbReference type="NCBIfam" id="TIGR03062">
    <property type="entry name" value="pip_yhgE_Cterm"/>
    <property type="match status" value="1"/>
</dbReference>
<accession>A0A223SB49</accession>
<evidence type="ECO:0000256" key="6">
    <source>
        <dbReference type="SAM" id="Phobius"/>
    </source>
</evidence>
<sequence>MKLPKVRVLPALRLGGLSVRSFFRSPLPVAALVALALIPLLYSGLYLASFWDPFGNMKNLPVALVNEDQPVTVDGEETHAGQDITDELLEGGDLDWRLVDADDAASGVANGRYYVSLTIPEDFSENLASPSEDDAEPLPAMLDAHYNDANSYIVRQLMKSAFKEIQAAAGKNATGEYLDNMFLGFNEIQGQTEDAADGAGKLADGTDDAKDGSGKLYTNLGDAKDGSSQLRTGIGDLYDGSKKLAKGATTASGKVDKETDKLNKAADEWLPLVKENAPTVKEKADAISDLADLVASSDGKLPDPPKNLPPAGDGQSSATDFQSFLDANPDLQQTNPELYRLLTDAKKLAGDSGSDQSASSSGSGDKILVDKDKIDEIKKKADDVSKKAAKVSDGAKKAEDFADDADDKLDDINKLNDGLADLAKGNRDLRDGLKKANKGIKDLDDGIGKLHSGAGDLDDGIGKIKDGQHDLADGLEDGAESIPTFNDDKRDTNGDMMSKPVRLSSSVDNEAPQYGTGFAPFFVALSLWVGAMMTFMVLPAVSKRGLAGTAPSWRVALAGWLPPVAIGVAQVAVMMSTLHLTLGLDAVYWGGVIGLLVLTVASYSAVVQWATVQFGTAGRIVSLILLMLQLTSAGGTYPIETSPGFFQAIAPYLPMSHVVQALRILISGGDMGAVWTACGVLTAYLVGALLLTWFAVSRKRAWTMKDLYPALKV</sequence>
<keyword evidence="3 6" id="KW-1133">Transmembrane helix</keyword>
<evidence type="ECO:0000256" key="5">
    <source>
        <dbReference type="SAM" id="MobiDB-lite"/>
    </source>
</evidence>
<dbReference type="InterPro" id="IPR023908">
    <property type="entry name" value="xxxLxxG_rpt"/>
</dbReference>
<feature type="domain" description="ABC-2 type transporter transmembrane" evidence="7">
    <location>
        <begin position="36"/>
        <end position="175"/>
    </location>
</feature>
<evidence type="ECO:0000256" key="4">
    <source>
        <dbReference type="ARBA" id="ARBA00023136"/>
    </source>
</evidence>
<keyword evidence="2 6" id="KW-0812">Transmembrane</keyword>
<dbReference type="Gene3D" id="1.10.287.950">
    <property type="entry name" value="Methyl-accepting chemotaxis protein"/>
    <property type="match status" value="1"/>
</dbReference>
<evidence type="ECO:0000313" key="9">
    <source>
        <dbReference type="Proteomes" id="UP000215005"/>
    </source>
</evidence>
<evidence type="ECO:0000256" key="1">
    <source>
        <dbReference type="ARBA" id="ARBA00004141"/>
    </source>
</evidence>
<dbReference type="PANTHER" id="PTHR43077:SF5">
    <property type="entry name" value="PHAGE INFECTION PROTEIN"/>
    <property type="match status" value="1"/>
</dbReference>
<name>A0A223SB49_9ACTN</name>
<dbReference type="InterPro" id="IPR017500">
    <property type="entry name" value="Phage_infect_YhgE_N"/>
</dbReference>
<evidence type="ECO:0000259" key="7">
    <source>
        <dbReference type="Pfam" id="PF12698"/>
    </source>
</evidence>
<feature type="transmembrane region" description="Helical" evidence="6">
    <location>
        <begin position="518"/>
        <end position="541"/>
    </location>
</feature>
<dbReference type="InterPro" id="IPR051328">
    <property type="entry name" value="T7SS_ABC-Transporter"/>
</dbReference>
<evidence type="ECO:0000313" key="8">
    <source>
        <dbReference type="EMBL" id="ASU85377.1"/>
    </source>
</evidence>
<gene>
    <name evidence="8" type="ORF">CDO52_23565</name>
</gene>
<feature type="transmembrane region" description="Helical" evidence="6">
    <location>
        <begin position="587"/>
        <end position="608"/>
    </location>
</feature>
<feature type="region of interest" description="Disordered" evidence="5">
    <location>
        <begin position="295"/>
        <end position="321"/>
    </location>
</feature>
<feature type="transmembrane region" description="Helical" evidence="6">
    <location>
        <begin position="673"/>
        <end position="696"/>
    </location>
</feature>
<dbReference type="NCBIfam" id="TIGR03057">
    <property type="entry name" value="xxxLxxG_by_4"/>
    <property type="match status" value="1"/>
</dbReference>
<dbReference type="KEGG" id="ngv:CDO52_23565"/>
<organism evidence="8 9">
    <name type="scientific">Nocardiopsis gilva YIM 90087</name>
    <dbReference type="NCBI Taxonomy" id="1235441"/>
    <lineage>
        <taxon>Bacteria</taxon>
        <taxon>Bacillati</taxon>
        <taxon>Actinomycetota</taxon>
        <taxon>Actinomycetes</taxon>
        <taxon>Streptosporangiales</taxon>
        <taxon>Nocardiopsidaceae</taxon>
        <taxon>Nocardiopsis</taxon>
    </lineage>
</organism>
<dbReference type="GO" id="GO:0016020">
    <property type="term" value="C:membrane"/>
    <property type="evidence" value="ECO:0007669"/>
    <property type="project" value="UniProtKB-SubCell"/>
</dbReference>
<proteinExistence type="predicted"/>